<keyword evidence="3" id="KW-1185">Reference proteome</keyword>
<gene>
    <name evidence="2" type="ORF">IWX90DRAFT_248797</name>
</gene>
<organism evidence="2 3">
    <name type="scientific">Phyllosticta citrichinensis</name>
    <dbReference type="NCBI Taxonomy" id="1130410"/>
    <lineage>
        <taxon>Eukaryota</taxon>
        <taxon>Fungi</taxon>
        <taxon>Dikarya</taxon>
        <taxon>Ascomycota</taxon>
        <taxon>Pezizomycotina</taxon>
        <taxon>Dothideomycetes</taxon>
        <taxon>Dothideomycetes incertae sedis</taxon>
        <taxon>Botryosphaeriales</taxon>
        <taxon>Phyllostictaceae</taxon>
        <taxon>Phyllosticta</taxon>
    </lineage>
</organism>
<protein>
    <submittedName>
        <fullName evidence="2">Uncharacterized protein</fullName>
    </submittedName>
</protein>
<feature type="region of interest" description="Disordered" evidence="1">
    <location>
        <begin position="20"/>
        <end position="131"/>
    </location>
</feature>
<name>A0ABR1XQT2_9PEZI</name>
<sequence>MQAVAYPAIPLQISVHSGAWENNRAKDRRPGHRQSSMHKQQGASSSLGSTMMSPPSNAQERGATFASSGAVASKGSIESRVSKRQPPYFHDHPAGPQLAGRKQHAKASRRQAGDELKRRGRRSARQRVEQSWQANVDVLGEKSESACVSPSLRHGAMQLVGICHVFAVGRRELGPGCTTPAQSTSSLQPPVLLHSTPIHSTSKPKRPTASPPSTLHAMHIPCGRRVMLDADMAASRSVTAWTANLTGPGLFATRCYIDCRCRPRVRLFWSSASLRIRELTVSCCLWFFLLLFFTIPPTIH</sequence>
<feature type="compositionally biased region" description="Basic residues" evidence="1">
    <location>
        <begin position="26"/>
        <end position="36"/>
    </location>
</feature>
<evidence type="ECO:0000313" key="3">
    <source>
        <dbReference type="Proteomes" id="UP001456524"/>
    </source>
</evidence>
<dbReference type="EMBL" id="JBBWUH010000006">
    <property type="protein sequence ID" value="KAK8164050.1"/>
    <property type="molecule type" value="Genomic_DNA"/>
</dbReference>
<feature type="compositionally biased region" description="Polar residues" evidence="1">
    <location>
        <begin position="37"/>
        <end position="59"/>
    </location>
</feature>
<comment type="caution">
    <text evidence="2">The sequence shown here is derived from an EMBL/GenBank/DDBJ whole genome shotgun (WGS) entry which is preliminary data.</text>
</comment>
<dbReference type="Proteomes" id="UP001456524">
    <property type="component" value="Unassembled WGS sequence"/>
</dbReference>
<proteinExistence type="predicted"/>
<reference evidence="2 3" key="1">
    <citation type="journal article" date="2022" name="G3 (Bethesda)">
        <title>Enemy or ally: a genomic approach to elucidate the lifestyle of Phyllosticta citrichinaensis.</title>
        <authorList>
            <person name="Buijs V.A."/>
            <person name="Groenewald J.Z."/>
            <person name="Haridas S."/>
            <person name="LaButti K.M."/>
            <person name="Lipzen A."/>
            <person name="Martin F.M."/>
            <person name="Barry K."/>
            <person name="Grigoriev I.V."/>
            <person name="Crous P.W."/>
            <person name="Seidl M.F."/>
        </authorList>
    </citation>
    <scope>NUCLEOTIDE SEQUENCE [LARGE SCALE GENOMIC DNA]</scope>
    <source>
        <strain evidence="2 3">CBS 129764</strain>
    </source>
</reference>
<evidence type="ECO:0000256" key="1">
    <source>
        <dbReference type="SAM" id="MobiDB-lite"/>
    </source>
</evidence>
<evidence type="ECO:0000313" key="2">
    <source>
        <dbReference type="EMBL" id="KAK8164050.1"/>
    </source>
</evidence>
<accession>A0ABR1XQT2</accession>